<dbReference type="SMART" id="SM00490">
    <property type="entry name" value="HELICc"/>
    <property type="match status" value="1"/>
</dbReference>
<dbReference type="EMBL" id="BAABDD010000001">
    <property type="protein sequence ID" value="GAA3726579.1"/>
    <property type="molecule type" value="Genomic_DNA"/>
</dbReference>
<feature type="region of interest" description="Disordered" evidence="2">
    <location>
        <begin position="1148"/>
        <end position="1175"/>
    </location>
</feature>
<gene>
    <name evidence="4" type="primary">drmA_1</name>
    <name evidence="4" type="ORF">GCM10022402_04100</name>
</gene>
<feature type="compositionally biased region" description="Acidic residues" evidence="2">
    <location>
        <begin position="73"/>
        <end position="84"/>
    </location>
</feature>
<evidence type="ECO:0000313" key="4">
    <source>
        <dbReference type="EMBL" id="GAA3726579.1"/>
    </source>
</evidence>
<keyword evidence="4" id="KW-0378">Hydrolase</keyword>
<feature type="region of interest" description="Disordered" evidence="2">
    <location>
        <begin position="58"/>
        <end position="94"/>
    </location>
</feature>
<keyword evidence="4" id="KW-0067">ATP-binding</keyword>
<dbReference type="Pfam" id="PF00271">
    <property type="entry name" value="Helicase_C"/>
    <property type="match status" value="1"/>
</dbReference>
<keyword evidence="1" id="KW-0175">Coiled coil</keyword>
<sequence length="1175" mass="128951">MKVPSAREIRAELEELVVADLYGPIGGDEHEEFSGERPTDRYILGRLAPNGAVFHPEEQDNLAEVGLNSGDEVALDPDDDDPEPEAPATPSMSCSAHGFTASVAPDTERLLVRATWARYVDATADDGSGKQVRRRDPRSGQTLISLAEGEIPAVELDPEQPGVCLRGRVRSFAGHTLVTLFLVNGQTGEDREWKKWLFQAELRATAADGAAPVFVPRPDHSSGGDQLDREEQRRLAMTYRFAGEFAVGHSTAVAVDPAPDDPMRAVAVRTASVPRYELPHTDVPSAEEDPDLPELARLTLDMSELARMQAGDVRAGLDPLVTGYRAWIARQRDRITDPAAHLAEYRAEAEKNLADAERAAHRIEAAVELLATDPAALRAFQFANEAMRRQRVHSLAAAARGGDTTRAIDEVAAELDTPRNRSWRPFQLAFLLLNLPSLTDPAHEERAAPESRVADLLWFPTGGGKTEAYLGLTAYTLAIRRLQGDLDGADVRGRSGVAVLMRYTLRLLTIQQFQRAAALICACEVLRRDDEDTWGRVPFRIGLWVGGRVTPNRTKAAEEWVRARRSQRGGAGNRADGSPHQLVTCPWCGATVDSGSDIDVDPAEQRTRIRCPDLECPFSAYPSGGEGLPVLVVDDEIYRLVPSLIIATVDKFAQLAWQGETQALFGRVGRVCTRHGYLAGELHQQVCGGVSQHQAETRPRSLPAAHVKPTAALRPPDLIVQDELHLISGPLGSLVGLYETAVDRLASWDYTAPGSGATVQVRPKVIASTATVRRATRQIGALFAGRDTRVFPPQGLDAADNFFSRQRAPERRDGRRYIGLCAHGVRIKSVQIRVFVAILAAAQRLHDTYGGNEVTDPYMTLVGYFNSLRDLGGMRRLVDDDVATRLGRADQRGLARRRTPWAAELTSRLGSDDIPAVLERLAVSAADRTKRPIDVLLATNMIAVGVDVARLGVMTVNNQPKSTAEYIQATSRVGRRAPGLVFTVYNWSRPRDLSHYERFHAFHATMYRHVEALSVTPFAARAVDRGLMGVLVSLVRNLETALNPNDAARMFDRSGKVADHIVNEIDRRARTVTGSSQAARDIHDELDNRLDVWEARRRKQGVRLVYKEPPKNTDAQALLDSPDGAPWKPTTCPTSLREVEPGIRLVLDPGQDLGDGAEPPFIPYTSSETDDRGEQ</sequence>
<keyword evidence="4" id="KW-0347">Helicase</keyword>
<dbReference type="Proteomes" id="UP001500908">
    <property type="component" value="Unassembled WGS sequence"/>
</dbReference>
<proteinExistence type="predicted"/>
<keyword evidence="5" id="KW-1185">Reference proteome</keyword>
<evidence type="ECO:0000313" key="5">
    <source>
        <dbReference type="Proteomes" id="UP001500908"/>
    </source>
</evidence>
<dbReference type="CDD" id="cd18785">
    <property type="entry name" value="SF2_C"/>
    <property type="match status" value="1"/>
</dbReference>
<evidence type="ECO:0000259" key="3">
    <source>
        <dbReference type="PROSITE" id="PS51194"/>
    </source>
</evidence>
<protein>
    <submittedName>
        <fullName evidence="4">DISARM system helicase DrmA</fullName>
    </submittedName>
</protein>
<evidence type="ECO:0000256" key="1">
    <source>
        <dbReference type="SAM" id="Coils"/>
    </source>
</evidence>
<reference evidence="5" key="1">
    <citation type="journal article" date="2019" name="Int. J. Syst. Evol. Microbiol.">
        <title>The Global Catalogue of Microorganisms (GCM) 10K type strain sequencing project: providing services to taxonomists for standard genome sequencing and annotation.</title>
        <authorList>
            <consortium name="The Broad Institute Genomics Platform"/>
            <consortium name="The Broad Institute Genome Sequencing Center for Infectious Disease"/>
            <person name="Wu L."/>
            <person name="Ma J."/>
        </authorList>
    </citation>
    <scope>NUCLEOTIDE SEQUENCE [LARGE SCALE GENOMIC DNA]</scope>
    <source>
        <strain evidence="5">JCM 17137</strain>
    </source>
</reference>
<accession>A0ABP7EYP8</accession>
<dbReference type="GO" id="GO:0004386">
    <property type="term" value="F:helicase activity"/>
    <property type="evidence" value="ECO:0007669"/>
    <property type="project" value="UniProtKB-KW"/>
</dbReference>
<dbReference type="SUPFAM" id="SSF52540">
    <property type="entry name" value="P-loop containing nucleoside triphosphate hydrolases"/>
    <property type="match status" value="1"/>
</dbReference>
<dbReference type="InterPro" id="IPR001650">
    <property type="entry name" value="Helicase_C-like"/>
</dbReference>
<feature type="coiled-coil region" evidence="1">
    <location>
        <begin position="339"/>
        <end position="373"/>
    </location>
</feature>
<evidence type="ECO:0000256" key="2">
    <source>
        <dbReference type="SAM" id="MobiDB-lite"/>
    </source>
</evidence>
<comment type="caution">
    <text evidence="4">The sequence shown here is derived from an EMBL/GenBank/DDBJ whole genome shotgun (WGS) entry which is preliminary data.</text>
</comment>
<dbReference type="NCBIfam" id="NF038325">
    <property type="entry name" value="DISARM_DrmAS"/>
    <property type="match status" value="1"/>
</dbReference>
<organism evidence="4 5">
    <name type="scientific">Salinactinospora qingdaonensis</name>
    <dbReference type="NCBI Taxonomy" id="702744"/>
    <lineage>
        <taxon>Bacteria</taxon>
        <taxon>Bacillati</taxon>
        <taxon>Actinomycetota</taxon>
        <taxon>Actinomycetes</taxon>
        <taxon>Streptosporangiales</taxon>
        <taxon>Nocardiopsidaceae</taxon>
        <taxon>Salinactinospora</taxon>
    </lineage>
</organism>
<name>A0ABP7EYP8_9ACTN</name>
<dbReference type="InterPro" id="IPR027417">
    <property type="entry name" value="P-loop_NTPase"/>
</dbReference>
<dbReference type="Gene3D" id="3.40.50.300">
    <property type="entry name" value="P-loop containing nucleotide triphosphate hydrolases"/>
    <property type="match status" value="1"/>
</dbReference>
<dbReference type="PROSITE" id="PS51194">
    <property type="entry name" value="HELICASE_CTER"/>
    <property type="match status" value="1"/>
</dbReference>
<feature type="domain" description="Helicase C-terminal" evidence="3">
    <location>
        <begin position="853"/>
        <end position="1014"/>
    </location>
</feature>
<keyword evidence="4" id="KW-0547">Nucleotide-binding</keyword>